<gene>
    <name evidence="1" type="ORF">GYA27_01545</name>
</gene>
<sequence>MKAMDARELPFYVLVSLNNKGPATVNELLNREGLKNNTREQLLAALEEDKRDGYIDRDYSDVWFITQSGKNRLLVERD</sequence>
<evidence type="ECO:0008006" key="3">
    <source>
        <dbReference type="Google" id="ProtNLM"/>
    </source>
</evidence>
<comment type="caution">
    <text evidence="1">The sequence shown here is derived from an EMBL/GenBank/DDBJ whole genome shotgun (WGS) entry which is preliminary data.</text>
</comment>
<proteinExistence type="predicted"/>
<dbReference type="EMBL" id="JAAZNL010000016">
    <property type="protein sequence ID" value="NMB69871.1"/>
    <property type="molecule type" value="Genomic_DNA"/>
</dbReference>
<evidence type="ECO:0000313" key="2">
    <source>
        <dbReference type="Proteomes" id="UP000526033"/>
    </source>
</evidence>
<protein>
    <recommendedName>
        <fullName evidence="3">MarR family transcriptional regulator</fullName>
    </recommendedName>
</protein>
<organism evidence="1 2">
    <name type="scientific">candidate division WWE3 bacterium</name>
    <dbReference type="NCBI Taxonomy" id="2053526"/>
    <lineage>
        <taxon>Bacteria</taxon>
        <taxon>Katanobacteria</taxon>
    </lineage>
</organism>
<accession>A0A7X9DK24</accession>
<evidence type="ECO:0000313" key="1">
    <source>
        <dbReference type="EMBL" id="NMB69871.1"/>
    </source>
</evidence>
<dbReference type="AlphaFoldDB" id="A0A7X9DK24"/>
<dbReference type="Proteomes" id="UP000526033">
    <property type="component" value="Unassembled WGS sequence"/>
</dbReference>
<name>A0A7X9DK24_UNCKA</name>
<reference evidence="1 2" key="1">
    <citation type="journal article" date="2020" name="Biotechnol. Biofuels">
        <title>New insights from the biogas microbiome by comprehensive genome-resolved metagenomics of nearly 1600 species originating from multiple anaerobic digesters.</title>
        <authorList>
            <person name="Campanaro S."/>
            <person name="Treu L."/>
            <person name="Rodriguez-R L.M."/>
            <person name="Kovalovszki A."/>
            <person name="Ziels R.M."/>
            <person name="Maus I."/>
            <person name="Zhu X."/>
            <person name="Kougias P.G."/>
            <person name="Basile A."/>
            <person name="Luo G."/>
            <person name="Schluter A."/>
            <person name="Konstantinidis K.T."/>
            <person name="Angelidaki I."/>
        </authorList>
    </citation>
    <scope>NUCLEOTIDE SEQUENCE [LARGE SCALE GENOMIC DNA]</scope>
    <source>
        <strain evidence="1">AS27yjCOA_165</strain>
    </source>
</reference>